<comment type="subcellular location">
    <subcellularLocation>
        <location evidence="1">Cell membrane</location>
        <topology evidence="1">Multi-pass membrane protein</topology>
    </subcellularLocation>
</comment>
<evidence type="ECO:0000256" key="1">
    <source>
        <dbReference type="ARBA" id="ARBA00004651"/>
    </source>
</evidence>
<keyword evidence="4" id="KW-0997">Cell inner membrane</keyword>
<dbReference type="OrthoDB" id="9807115at2"/>
<feature type="transmembrane region" description="Helical" evidence="11">
    <location>
        <begin position="389"/>
        <end position="408"/>
    </location>
</feature>
<accession>A0A4R5CIZ6</accession>
<evidence type="ECO:0000256" key="11">
    <source>
        <dbReference type="SAM" id="Phobius"/>
    </source>
</evidence>
<evidence type="ECO:0000313" key="12">
    <source>
        <dbReference type="EMBL" id="TDE00192.1"/>
    </source>
</evidence>
<feature type="transmembrane region" description="Helical" evidence="11">
    <location>
        <begin position="208"/>
        <end position="227"/>
    </location>
</feature>
<dbReference type="CDD" id="cd06582">
    <property type="entry name" value="TM_PBP1_LivH_like"/>
    <property type="match status" value="1"/>
</dbReference>
<dbReference type="GO" id="GO:0015188">
    <property type="term" value="F:L-isoleucine transmembrane transporter activity"/>
    <property type="evidence" value="ECO:0007669"/>
    <property type="project" value="TreeGrafter"/>
</dbReference>
<comment type="caution">
    <text evidence="12">The sequence shown here is derived from an EMBL/GenBank/DDBJ whole genome shotgun (WGS) entry which is preliminary data.</text>
</comment>
<reference evidence="12 13" key="1">
    <citation type="submission" date="2019-03" db="EMBL/GenBank/DDBJ databases">
        <title>Draft genome sequences of novel Actinobacteria.</title>
        <authorList>
            <person name="Sahin N."/>
            <person name="Ay H."/>
            <person name="Saygin H."/>
        </authorList>
    </citation>
    <scope>NUCLEOTIDE SEQUENCE [LARGE SCALE GENOMIC DNA]</scope>
    <source>
        <strain evidence="12 13">5K138</strain>
    </source>
</reference>
<evidence type="ECO:0000256" key="4">
    <source>
        <dbReference type="ARBA" id="ARBA00022519"/>
    </source>
</evidence>
<dbReference type="GO" id="GO:0042941">
    <property type="term" value="P:D-alanine transmembrane transport"/>
    <property type="evidence" value="ECO:0007669"/>
    <property type="project" value="TreeGrafter"/>
</dbReference>
<dbReference type="GO" id="GO:0005886">
    <property type="term" value="C:plasma membrane"/>
    <property type="evidence" value="ECO:0007669"/>
    <property type="project" value="UniProtKB-SubCell"/>
</dbReference>
<dbReference type="Proteomes" id="UP000294739">
    <property type="component" value="Unassembled WGS sequence"/>
</dbReference>
<keyword evidence="3" id="KW-1003">Cell membrane</keyword>
<gene>
    <name evidence="12" type="ORF">E1269_26110</name>
</gene>
<dbReference type="PANTHER" id="PTHR11795">
    <property type="entry name" value="BRANCHED-CHAIN AMINO ACID TRANSPORT SYSTEM PERMEASE PROTEIN LIVH"/>
    <property type="match status" value="1"/>
</dbReference>
<proteinExistence type="inferred from homology"/>
<evidence type="ECO:0000256" key="10">
    <source>
        <dbReference type="SAM" id="MobiDB-lite"/>
    </source>
</evidence>
<feature type="compositionally biased region" description="Low complexity" evidence="10">
    <location>
        <begin position="177"/>
        <end position="186"/>
    </location>
</feature>
<dbReference type="GO" id="GO:0005975">
    <property type="term" value="P:carbohydrate metabolic process"/>
    <property type="evidence" value="ECO:0007669"/>
    <property type="project" value="UniProtKB-ARBA"/>
</dbReference>
<feature type="transmembrane region" description="Helical" evidence="11">
    <location>
        <begin position="233"/>
        <end position="250"/>
    </location>
</feature>
<sequence length="488" mass="50651">MLRHRTSDGRPSIWRVHDTRIRVSGPGAGGTPHVQKLARYLGALLAVLATVLLVAPVAGAQGTGETIHGTLEFQDAPVQGVTITVTSADGEEIGTAQTAADGTWEVPVPGPGDYTVVLDAATLPSTAPGVVRDTIETTVNPQQRKVVLFRVGTPEGDGEPSPGETSTPTDDEDESVTGTESGGAESEAGEDVTVTSGNNQLLQLFVSGLRFGLILGLAGLGLSLVFGTTGLTNFAHGELIVFGAVAALLLNQAGMPVLVAALLATVLSAVFGWGQDRGFWRPLRKKPTGLIALMIISIGVSLFLRYLTQFIIGGGRETYDEYTFQSPISIGPASITVRDLVIMGICVALLAAVALALTRTRIGKATRAVADNPALAAASGINVDRVITVVWTVGTGLAGLSGIFFGMIQGVDYLMGMRILLLVFAATILGGLGTAWGAMVGALVVGIFIEMSAYVVPSELKTAGVLVVLILILLVRPQGILGRRERIG</sequence>
<evidence type="ECO:0000256" key="5">
    <source>
        <dbReference type="ARBA" id="ARBA00022692"/>
    </source>
</evidence>
<keyword evidence="5 11" id="KW-0812">Transmembrane</keyword>
<dbReference type="InterPro" id="IPR052157">
    <property type="entry name" value="BCAA_transport_permease"/>
</dbReference>
<evidence type="ECO:0000256" key="6">
    <source>
        <dbReference type="ARBA" id="ARBA00022970"/>
    </source>
</evidence>
<evidence type="ECO:0000256" key="8">
    <source>
        <dbReference type="ARBA" id="ARBA00023136"/>
    </source>
</evidence>
<dbReference type="InParanoid" id="A0A4R5CIZ6"/>
<feature type="transmembrane region" description="Helical" evidence="11">
    <location>
        <begin position="420"/>
        <end position="449"/>
    </location>
</feature>
<dbReference type="GO" id="GO:0015190">
    <property type="term" value="F:L-leucine transmembrane transporter activity"/>
    <property type="evidence" value="ECO:0007669"/>
    <property type="project" value="TreeGrafter"/>
</dbReference>
<dbReference type="GO" id="GO:0015808">
    <property type="term" value="P:L-alanine transport"/>
    <property type="evidence" value="ECO:0007669"/>
    <property type="project" value="TreeGrafter"/>
</dbReference>
<feature type="region of interest" description="Disordered" evidence="10">
    <location>
        <begin position="151"/>
        <end position="192"/>
    </location>
</feature>
<evidence type="ECO:0000256" key="3">
    <source>
        <dbReference type="ARBA" id="ARBA00022475"/>
    </source>
</evidence>
<keyword evidence="2" id="KW-0813">Transport</keyword>
<dbReference type="InterPro" id="IPR013783">
    <property type="entry name" value="Ig-like_fold"/>
</dbReference>
<keyword evidence="6" id="KW-0029">Amino-acid transport</keyword>
<dbReference type="Pfam" id="PF02653">
    <property type="entry name" value="BPD_transp_2"/>
    <property type="match status" value="1"/>
</dbReference>
<feature type="transmembrane region" description="Helical" evidence="11">
    <location>
        <begin position="37"/>
        <end position="58"/>
    </location>
</feature>
<evidence type="ECO:0000313" key="13">
    <source>
        <dbReference type="Proteomes" id="UP000294739"/>
    </source>
</evidence>
<evidence type="ECO:0000256" key="7">
    <source>
        <dbReference type="ARBA" id="ARBA00022989"/>
    </source>
</evidence>
<feature type="transmembrane region" description="Helical" evidence="11">
    <location>
        <begin position="455"/>
        <end position="475"/>
    </location>
</feature>
<keyword evidence="7 11" id="KW-1133">Transmembrane helix</keyword>
<keyword evidence="13" id="KW-1185">Reference proteome</keyword>
<feature type="transmembrane region" description="Helical" evidence="11">
    <location>
        <begin position="287"/>
        <end position="307"/>
    </location>
</feature>
<keyword evidence="8 11" id="KW-0472">Membrane</keyword>
<organism evidence="12 13">
    <name type="scientific">Jiangella asiatica</name>
    <dbReference type="NCBI Taxonomy" id="2530372"/>
    <lineage>
        <taxon>Bacteria</taxon>
        <taxon>Bacillati</taxon>
        <taxon>Actinomycetota</taxon>
        <taxon>Actinomycetes</taxon>
        <taxon>Jiangellales</taxon>
        <taxon>Jiangellaceae</taxon>
        <taxon>Jiangella</taxon>
    </lineage>
</organism>
<dbReference type="GO" id="GO:0015192">
    <property type="term" value="F:L-phenylalanine transmembrane transporter activity"/>
    <property type="evidence" value="ECO:0007669"/>
    <property type="project" value="TreeGrafter"/>
</dbReference>
<comment type="similarity">
    <text evidence="9">Belongs to the binding-protein-dependent transport system permease family. LivHM subfamily.</text>
</comment>
<dbReference type="SUPFAM" id="SSF49478">
    <property type="entry name" value="Cna protein B-type domain"/>
    <property type="match status" value="1"/>
</dbReference>
<dbReference type="AlphaFoldDB" id="A0A4R5CIZ6"/>
<dbReference type="PANTHER" id="PTHR11795:SF371">
    <property type="entry name" value="HIGH-AFFINITY BRANCHED-CHAIN AMINO ACID TRANSPORT SYSTEM PERMEASE PROTEIN LIVH"/>
    <property type="match status" value="1"/>
</dbReference>
<protein>
    <submittedName>
        <fullName evidence="12">Branched-chain amino acid ABC transporter permease</fullName>
    </submittedName>
</protein>
<dbReference type="EMBL" id="SMKZ01000053">
    <property type="protein sequence ID" value="TDE00192.1"/>
    <property type="molecule type" value="Genomic_DNA"/>
</dbReference>
<name>A0A4R5CIZ6_9ACTN</name>
<evidence type="ECO:0000256" key="2">
    <source>
        <dbReference type="ARBA" id="ARBA00022448"/>
    </source>
</evidence>
<evidence type="ECO:0000256" key="9">
    <source>
        <dbReference type="ARBA" id="ARBA00037998"/>
    </source>
</evidence>
<dbReference type="GO" id="GO:0005304">
    <property type="term" value="F:L-valine transmembrane transporter activity"/>
    <property type="evidence" value="ECO:0007669"/>
    <property type="project" value="TreeGrafter"/>
</dbReference>
<feature type="transmembrane region" description="Helical" evidence="11">
    <location>
        <begin position="340"/>
        <end position="357"/>
    </location>
</feature>
<dbReference type="InterPro" id="IPR001851">
    <property type="entry name" value="ABC_transp_permease"/>
</dbReference>
<dbReference type="GO" id="GO:1903806">
    <property type="term" value="P:L-isoleucine import across plasma membrane"/>
    <property type="evidence" value="ECO:0007669"/>
    <property type="project" value="TreeGrafter"/>
</dbReference>
<dbReference type="Gene3D" id="2.60.40.10">
    <property type="entry name" value="Immunoglobulins"/>
    <property type="match status" value="1"/>
</dbReference>